<reference evidence="1 2" key="1">
    <citation type="submission" date="2014-04" db="EMBL/GenBank/DDBJ databases">
        <title>Evolutionary Origins and Diversification of the Mycorrhizal Mutualists.</title>
        <authorList>
            <consortium name="DOE Joint Genome Institute"/>
            <consortium name="Mycorrhizal Genomics Consortium"/>
            <person name="Kohler A."/>
            <person name="Kuo A."/>
            <person name="Nagy L.G."/>
            <person name="Floudas D."/>
            <person name="Copeland A."/>
            <person name="Barry K.W."/>
            <person name="Cichocki N."/>
            <person name="Veneault-Fourrey C."/>
            <person name="LaButti K."/>
            <person name="Lindquist E.A."/>
            <person name="Lipzen A."/>
            <person name="Lundell T."/>
            <person name="Morin E."/>
            <person name="Murat C."/>
            <person name="Riley R."/>
            <person name="Ohm R."/>
            <person name="Sun H."/>
            <person name="Tunlid A."/>
            <person name="Henrissat B."/>
            <person name="Grigoriev I.V."/>
            <person name="Hibbett D.S."/>
            <person name="Martin F."/>
        </authorList>
    </citation>
    <scope>NUCLEOTIDE SEQUENCE [LARGE SCALE GENOMIC DNA]</scope>
    <source>
        <strain evidence="1 2">FD-317 M1</strain>
    </source>
</reference>
<accession>A0A0D0CCH5</accession>
<dbReference type="EMBL" id="KN834776">
    <property type="protein sequence ID" value="KIK60209.1"/>
    <property type="molecule type" value="Genomic_DNA"/>
</dbReference>
<dbReference type="AlphaFoldDB" id="A0A0D0CCH5"/>
<keyword evidence="2" id="KW-1185">Reference proteome</keyword>
<dbReference type="HOGENOM" id="CLU_1896458_0_0_1"/>
<evidence type="ECO:0000313" key="2">
    <source>
        <dbReference type="Proteomes" id="UP000053593"/>
    </source>
</evidence>
<organism evidence="1 2">
    <name type="scientific">Collybiopsis luxurians FD-317 M1</name>
    <dbReference type="NCBI Taxonomy" id="944289"/>
    <lineage>
        <taxon>Eukaryota</taxon>
        <taxon>Fungi</taxon>
        <taxon>Dikarya</taxon>
        <taxon>Basidiomycota</taxon>
        <taxon>Agaricomycotina</taxon>
        <taxon>Agaricomycetes</taxon>
        <taxon>Agaricomycetidae</taxon>
        <taxon>Agaricales</taxon>
        <taxon>Marasmiineae</taxon>
        <taxon>Omphalotaceae</taxon>
        <taxon>Collybiopsis</taxon>
        <taxon>Collybiopsis luxurians</taxon>
    </lineage>
</organism>
<dbReference type="Proteomes" id="UP000053593">
    <property type="component" value="Unassembled WGS sequence"/>
</dbReference>
<protein>
    <submittedName>
        <fullName evidence="1">Uncharacterized protein</fullName>
    </submittedName>
</protein>
<gene>
    <name evidence="1" type="ORF">GYMLUDRAFT_615040</name>
</gene>
<name>A0A0D0CCH5_9AGAR</name>
<evidence type="ECO:0000313" key="1">
    <source>
        <dbReference type="EMBL" id="KIK60209.1"/>
    </source>
</evidence>
<proteinExistence type="predicted"/>
<sequence length="134" mass="15182">MFNPPTNSSLDAKVQVYDTKAAHEINTKANTLFRAAAEELGLPTDVEVLCLDNQLTANKDKLEFTIERKLKEDIRLKIDEHMPLSAMAVGKGSDRGSFIKSWNGRLLLIWSYFQGSIVFQPGQRWNRCVSVNLR</sequence>